<feature type="binding site" evidence="6">
    <location>
        <position position="66"/>
    </location>
    <ligand>
        <name>GTP</name>
        <dbReference type="ChEBI" id="CHEBI:37565"/>
    </ligand>
</feature>
<evidence type="ECO:0000256" key="3">
    <source>
        <dbReference type="ARBA" id="ARBA00022777"/>
    </source>
</evidence>
<evidence type="ECO:0000256" key="6">
    <source>
        <dbReference type="HAMAP-Rule" id="MF_00590"/>
    </source>
</evidence>
<feature type="binding site" evidence="6">
    <location>
        <position position="125"/>
    </location>
    <ligand>
        <name>GTP</name>
        <dbReference type="ChEBI" id="CHEBI:37565"/>
    </ligand>
</feature>
<comment type="function">
    <text evidence="6">Catalyzes the GTP-dependent phosphorylation of the 3'-hydroxyl group of dephosphocoenzyme A to form coenzyme A (CoA).</text>
</comment>
<proteinExistence type="inferred from homology"/>
<dbReference type="HOGENOM" id="CLU_120795_1_0_2"/>
<dbReference type="RefSeq" id="WP_014404789.1">
    <property type="nucleotide sequence ID" value="NC_017034.1"/>
</dbReference>
<dbReference type="STRING" id="1041930.Mtc_0179"/>
<dbReference type="EMBL" id="CP003243">
    <property type="protein sequence ID" value="AFC98950.1"/>
    <property type="molecule type" value="Genomic_DNA"/>
</dbReference>
<dbReference type="KEGG" id="mez:Mtc_0179"/>
<evidence type="ECO:0000256" key="4">
    <source>
        <dbReference type="ARBA" id="ARBA00022993"/>
    </source>
</evidence>
<dbReference type="OrthoDB" id="15447at2157"/>
<sequence length="174" mass="19442">MAYRLTPALRERLKAPFGELYRCKGEECLRGILKGFKSPPKVISIGDVTTYFLLKSGRVPDMCIVDDLTMRLPVDIEVKKGTAHESFMDVRVKNPAGVVTEELIGAIRDNMYSERPVRIYVEGEEDLAVIPACVYAPVGSVILYGQPSEGVVAVRVTEDKKRETCSLMEQMIKE</sequence>
<dbReference type="Proteomes" id="UP000005233">
    <property type="component" value="Chromosome"/>
</dbReference>
<organism evidence="7 8">
    <name type="scientific">Methanocella conradii (strain DSM 24694 / JCM 17849 / CGMCC 1.5162 / HZ254)</name>
    <dbReference type="NCBI Taxonomy" id="1041930"/>
    <lineage>
        <taxon>Archaea</taxon>
        <taxon>Methanobacteriati</taxon>
        <taxon>Methanobacteriota</taxon>
        <taxon>Stenosarchaea group</taxon>
        <taxon>Methanomicrobia</taxon>
        <taxon>Methanocellales</taxon>
        <taxon>Methanocellaceae</taxon>
        <taxon>Methanocella</taxon>
    </lineage>
</organism>
<dbReference type="GO" id="GO:0005525">
    <property type="term" value="F:GTP binding"/>
    <property type="evidence" value="ECO:0007669"/>
    <property type="project" value="UniProtKB-UniRule"/>
</dbReference>
<gene>
    <name evidence="7" type="ordered locus">Mtc_0179</name>
</gene>
<dbReference type="HAMAP" id="MF_00590">
    <property type="entry name" value="Dephospho_CoA_kinase_GTP_dep"/>
    <property type="match status" value="1"/>
</dbReference>
<accession>H8I897</accession>
<name>H8I897_METCZ</name>
<reference evidence="7 8" key="1">
    <citation type="journal article" date="2012" name="J. Bacteriol.">
        <title>Complete genome sequence of a thermophilic methanogen, Methanocella conradii HZ254, isolated from Chinese rice field soil.</title>
        <authorList>
            <person name="Lu Z."/>
            <person name="Lu Y."/>
        </authorList>
    </citation>
    <scope>NUCLEOTIDE SEQUENCE [LARGE SCALE GENOMIC DNA]</scope>
    <source>
        <strain evidence="8">DSM 24694 / JCM 17849 / CGMCC 1.5162 / HZ254</strain>
    </source>
</reference>
<comment type="caution">
    <text evidence="6">Lacks conserved residue(s) required for the propagation of feature annotation.</text>
</comment>
<keyword evidence="8" id="KW-1185">Reference proteome</keyword>
<dbReference type="eggNOG" id="arCOG04076">
    <property type="taxonomic scope" value="Archaea"/>
</dbReference>
<dbReference type="PANTHER" id="PTHR40732">
    <property type="entry name" value="UPF0218 PROTEIN TK1697"/>
    <property type="match status" value="1"/>
</dbReference>
<dbReference type="PIRSF" id="PIRSF006533">
    <property type="entry name" value="UCP006533"/>
    <property type="match status" value="1"/>
</dbReference>
<evidence type="ECO:0000256" key="1">
    <source>
        <dbReference type="ARBA" id="ARBA00022679"/>
    </source>
</evidence>
<dbReference type="EC" id="2.7.1.237" evidence="6"/>
<dbReference type="AlphaFoldDB" id="H8I897"/>
<evidence type="ECO:0000256" key="2">
    <source>
        <dbReference type="ARBA" id="ARBA00022741"/>
    </source>
</evidence>
<feature type="binding site" evidence="6">
    <location>
        <position position="47"/>
    </location>
    <ligand>
        <name>GTP</name>
        <dbReference type="ChEBI" id="CHEBI:37565"/>
    </ligand>
</feature>
<keyword evidence="1 6" id="KW-0808">Transferase</keyword>
<keyword evidence="2 6" id="KW-0547">Nucleotide-binding</keyword>
<feature type="binding site" evidence="6">
    <location>
        <position position="48"/>
    </location>
    <ligand>
        <name>GTP</name>
        <dbReference type="ChEBI" id="CHEBI:37565"/>
    </ligand>
</feature>
<dbReference type="GO" id="GO:0015937">
    <property type="term" value="P:coenzyme A biosynthetic process"/>
    <property type="evidence" value="ECO:0007669"/>
    <property type="project" value="UniProtKB-UniRule"/>
</dbReference>
<dbReference type="UniPathway" id="UPA00241"/>
<dbReference type="GO" id="GO:0016301">
    <property type="term" value="F:kinase activity"/>
    <property type="evidence" value="ECO:0007669"/>
    <property type="project" value="UniProtKB-UniRule"/>
</dbReference>
<evidence type="ECO:0000313" key="8">
    <source>
        <dbReference type="Proteomes" id="UP000005233"/>
    </source>
</evidence>
<comment type="catalytic activity">
    <reaction evidence="6">
        <text>3'-dephospho-CoA + GTP = GDP + CoA + H(+)</text>
        <dbReference type="Rhea" id="RHEA:61156"/>
        <dbReference type="ChEBI" id="CHEBI:15378"/>
        <dbReference type="ChEBI" id="CHEBI:37565"/>
        <dbReference type="ChEBI" id="CHEBI:57287"/>
        <dbReference type="ChEBI" id="CHEBI:57328"/>
        <dbReference type="ChEBI" id="CHEBI:58189"/>
        <dbReference type="EC" id="2.7.1.237"/>
    </reaction>
</comment>
<dbReference type="Pfam" id="PF04019">
    <property type="entry name" value="DUF359"/>
    <property type="match status" value="1"/>
</dbReference>
<dbReference type="GeneID" id="11970940"/>
<evidence type="ECO:0000256" key="5">
    <source>
        <dbReference type="ARBA" id="ARBA00023134"/>
    </source>
</evidence>
<dbReference type="PANTHER" id="PTHR40732:SF1">
    <property type="entry name" value="GTP-DEPENDENT DEPHOSPHO-COA KINASE"/>
    <property type="match status" value="1"/>
</dbReference>
<evidence type="ECO:0000313" key="7">
    <source>
        <dbReference type="EMBL" id="AFC98950.1"/>
    </source>
</evidence>
<comment type="pathway">
    <text evidence="6">Cofactor biosynthesis; coenzyme A biosynthesis.</text>
</comment>
<keyword evidence="3 6" id="KW-0418">Kinase</keyword>
<keyword evidence="4 6" id="KW-0173">Coenzyme A biosynthesis</keyword>
<keyword evidence="5 6" id="KW-0342">GTP-binding</keyword>
<protein>
    <recommendedName>
        <fullName evidence="6">GTP-dependent dephospho-CoA kinase</fullName>
        <ecNumber evidence="6">2.7.1.237</ecNumber>
    </recommendedName>
    <alternativeName>
        <fullName evidence="6">Dephospho-coenzyme A kinase</fullName>
        <shortName evidence="6">DPCK</shortName>
    </alternativeName>
</protein>
<dbReference type="InterPro" id="IPR007164">
    <property type="entry name" value="GTP-dep_dephospho-CoA_kin"/>
</dbReference>
<comment type="similarity">
    <text evidence="6">Belongs to the GTP-dependent DPCK family.</text>
</comment>